<evidence type="ECO:0000313" key="6">
    <source>
        <dbReference type="Proteomes" id="UP000812440"/>
    </source>
</evidence>
<proteinExistence type="predicted"/>
<evidence type="ECO:0000313" key="5">
    <source>
        <dbReference type="EMBL" id="KAG8453541.1"/>
    </source>
</evidence>
<protein>
    <recommendedName>
        <fullName evidence="4">Protein FAM184A/B N-terminal domain-containing protein</fullName>
    </recommendedName>
</protein>
<gene>
    <name evidence="5" type="ORF">GDO86_000247</name>
</gene>
<feature type="coiled-coil region" evidence="2">
    <location>
        <begin position="150"/>
        <end position="322"/>
    </location>
</feature>
<dbReference type="Proteomes" id="UP000812440">
    <property type="component" value="Chromosome 1"/>
</dbReference>
<dbReference type="PANTHER" id="PTHR18870:SF8">
    <property type="entry name" value="PROTEIN FAM184B"/>
    <property type="match status" value="1"/>
</dbReference>
<evidence type="ECO:0000256" key="2">
    <source>
        <dbReference type="SAM" id="Coils"/>
    </source>
</evidence>
<comment type="caution">
    <text evidence="5">The sequence shown here is derived from an EMBL/GenBank/DDBJ whole genome shotgun (WGS) entry which is preliminary data.</text>
</comment>
<feature type="domain" description="Protein FAM184A/B N-terminal" evidence="4">
    <location>
        <begin position="42"/>
        <end position="266"/>
    </location>
</feature>
<accession>A0A8T2KFY5</accession>
<feature type="coiled-coil region" evidence="2">
    <location>
        <begin position="402"/>
        <end position="480"/>
    </location>
</feature>
<feature type="region of interest" description="Disordered" evidence="3">
    <location>
        <begin position="730"/>
        <end position="751"/>
    </location>
</feature>
<reference evidence="5" key="1">
    <citation type="thesis" date="2020" institute="ProQuest LLC" country="789 East Eisenhower Parkway, Ann Arbor, MI, USA">
        <title>Comparative Genomics and Chromosome Evolution.</title>
        <authorList>
            <person name="Mudd A.B."/>
        </authorList>
    </citation>
    <scope>NUCLEOTIDE SEQUENCE</scope>
    <source>
        <strain evidence="5">Female2</strain>
        <tissue evidence="5">Blood</tissue>
    </source>
</reference>
<feature type="compositionally biased region" description="Polar residues" evidence="3">
    <location>
        <begin position="734"/>
        <end position="747"/>
    </location>
</feature>
<dbReference type="Pfam" id="PF15665">
    <property type="entry name" value="FAM184"/>
    <property type="match status" value="1"/>
</dbReference>
<dbReference type="AlphaFoldDB" id="A0A8T2KFY5"/>
<feature type="region of interest" description="Disordered" evidence="3">
    <location>
        <begin position="766"/>
        <end position="788"/>
    </location>
</feature>
<name>A0A8T2KFY5_9PIPI</name>
<feature type="coiled-coil region" evidence="2">
    <location>
        <begin position="527"/>
        <end position="666"/>
    </location>
</feature>
<keyword evidence="1 2" id="KW-0175">Coiled coil</keyword>
<dbReference type="PANTHER" id="PTHR18870">
    <property type="entry name" value="PROTEIN TAG-278-RELATED"/>
    <property type="match status" value="1"/>
</dbReference>
<sequence>MASGKKHGHYNGSKASQIFFPQAFSEELHIKMCKKIAQLTKVIYALNLKIDEYEHNILTLKEAHQEEIDHISIETKEKVLKYESKIEEEQLLRQRLQNLEESLAKNNVAKEQTMSDFAMYKRQAEEKEIKSKFEHSERITSLTKEMLCMRSDFENKLQCLTQEAESLKNELRTCDEDNTIGEINKKHSTHIQILSNEVESLKSHNKKLAEEHSLKISKLQSSYNKERENLRKTLQQSVTEMIKQLQEKEQEQKRCAQDKEKAMEQELVKLKDEIETKNQEFKDMSVHVQEMKDSIKDLEVQLQHKNQEMMESQTKQTQAEDELCIAKDRLLQQEKEIHCQIEQMKTMSSAQTAAAVEIAELKRQLAHVQQKTPTKIWAGRREHSDAITSKQKESTAQKQEILKLHREEISRIKQQKEEEKKHLREQLVKSLEDLAKNHAGEIKAMKVERIKMQKEQQLHLEELKTKYEQKINHMVEERETLWGKQQPFPFQTEDHQANLLPPQQQMCVQGVSKGCAQDQETKSQKQIIKLNNKVDKCEMEISRLEKENSVLKDTMEHVSREMLALKQETLDLNEEQGRVNEELKLKQNLELESLNKNHHQEIQDIVSKFSSTQAHLQAKIISLEAELKEVEDKAHKLPRPEDLQLLNRMQDRLTDKDQAIRQLMETQKCDIVEEIPTTNLETNRSQSFSCNTNYGNLTPTLKKKKIGELPTRVISVPDLAAYEKSFSHHEISTKKATNPMRNSQSLDHSVKPGYPFKHPALLLDVIRPNRRTPGNASLKRETKDPESKRPEWLAKYFSF</sequence>
<evidence type="ECO:0000256" key="3">
    <source>
        <dbReference type="SAM" id="MobiDB-lite"/>
    </source>
</evidence>
<organism evidence="5 6">
    <name type="scientific">Hymenochirus boettgeri</name>
    <name type="common">Congo dwarf clawed frog</name>
    <dbReference type="NCBI Taxonomy" id="247094"/>
    <lineage>
        <taxon>Eukaryota</taxon>
        <taxon>Metazoa</taxon>
        <taxon>Chordata</taxon>
        <taxon>Craniata</taxon>
        <taxon>Vertebrata</taxon>
        <taxon>Euteleostomi</taxon>
        <taxon>Amphibia</taxon>
        <taxon>Batrachia</taxon>
        <taxon>Anura</taxon>
        <taxon>Pipoidea</taxon>
        <taxon>Pipidae</taxon>
        <taxon>Pipinae</taxon>
        <taxon>Hymenochirus</taxon>
    </lineage>
</organism>
<evidence type="ECO:0000256" key="1">
    <source>
        <dbReference type="ARBA" id="ARBA00023054"/>
    </source>
</evidence>
<dbReference type="OrthoDB" id="75801at2759"/>
<feature type="compositionally biased region" description="Basic and acidic residues" evidence="3">
    <location>
        <begin position="778"/>
        <end position="788"/>
    </location>
</feature>
<evidence type="ECO:0000259" key="4">
    <source>
        <dbReference type="Pfam" id="PF15665"/>
    </source>
</evidence>
<feature type="coiled-coil region" evidence="2">
    <location>
        <begin position="79"/>
        <end position="106"/>
    </location>
</feature>
<dbReference type="EMBL" id="JAACNH010000001">
    <property type="protein sequence ID" value="KAG8453541.1"/>
    <property type="molecule type" value="Genomic_DNA"/>
</dbReference>
<dbReference type="InterPro" id="IPR039478">
    <property type="entry name" value="FAM184A/B_N"/>
</dbReference>
<keyword evidence="6" id="KW-1185">Reference proteome</keyword>